<protein>
    <submittedName>
        <fullName evidence="2">DNA gyrase subunit A</fullName>
    </submittedName>
</protein>
<dbReference type="AlphaFoldDB" id="A0A5B0EMH5"/>
<dbReference type="Gene3D" id="1.10.268.10">
    <property type="entry name" value="Topoisomerase, domain 3"/>
    <property type="match status" value="1"/>
</dbReference>
<evidence type="ECO:0000313" key="2">
    <source>
        <dbReference type="EMBL" id="KAA0979385.1"/>
    </source>
</evidence>
<dbReference type="GO" id="GO:0005524">
    <property type="term" value="F:ATP binding"/>
    <property type="evidence" value="ECO:0007669"/>
    <property type="project" value="InterPro"/>
</dbReference>
<gene>
    <name evidence="2" type="ORF">FQ154_02885</name>
</gene>
<reference evidence="2 3" key="1">
    <citation type="submission" date="2019-07" db="EMBL/GenBank/DDBJ databases">
        <title>Analysis of the biochemical properties, biological activity and biotechnological potential of siderophores and biosurfactants produced by Antarctic psychrotolerant bacteria.</title>
        <authorList>
            <person name="Styczynski M."/>
            <person name="Krucon T."/>
            <person name="Decewicz P."/>
            <person name="Dziewit L."/>
        </authorList>
    </citation>
    <scope>NUCLEOTIDE SEQUENCE [LARGE SCALE GENOMIC DNA]</scope>
    <source>
        <strain evidence="2 3">ANT_H27</strain>
    </source>
</reference>
<dbReference type="RefSeq" id="WP_149618619.1">
    <property type="nucleotide sequence ID" value="NZ_VOBL01000002.1"/>
</dbReference>
<proteinExistence type="predicted"/>
<name>A0A5B0EMH5_9MICC</name>
<comment type="caution">
    <text evidence="2">The sequence shown here is derived from an EMBL/GenBank/DDBJ whole genome shotgun (WGS) entry which is preliminary data.</text>
</comment>
<dbReference type="InterPro" id="IPR013760">
    <property type="entry name" value="Topo_IIA-like_dom_sf"/>
</dbReference>
<organism evidence="2 3">
    <name type="scientific">Paeniglutamicibacter gangotriensis</name>
    <dbReference type="NCBI Taxonomy" id="254787"/>
    <lineage>
        <taxon>Bacteria</taxon>
        <taxon>Bacillati</taxon>
        <taxon>Actinomycetota</taxon>
        <taxon>Actinomycetes</taxon>
        <taxon>Micrococcales</taxon>
        <taxon>Micrococcaceae</taxon>
        <taxon>Paeniglutamicibacter</taxon>
    </lineage>
</organism>
<dbReference type="EMBL" id="VOBL01000002">
    <property type="protein sequence ID" value="KAA0979385.1"/>
    <property type="molecule type" value="Genomic_DNA"/>
</dbReference>
<dbReference type="Proteomes" id="UP000323856">
    <property type="component" value="Unassembled WGS sequence"/>
</dbReference>
<evidence type="ECO:0000256" key="1">
    <source>
        <dbReference type="ARBA" id="ARBA00000185"/>
    </source>
</evidence>
<accession>A0A5B0EMH5</accession>
<dbReference type="GO" id="GO:0034335">
    <property type="term" value="F:DNA negative supercoiling activity"/>
    <property type="evidence" value="ECO:0007669"/>
    <property type="project" value="UniProtKB-ARBA"/>
</dbReference>
<dbReference type="OrthoDB" id="4952309at2"/>
<dbReference type="GO" id="GO:0003677">
    <property type="term" value="F:DNA binding"/>
    <property type="evidence" value="ECO:0007669"/>
    <property type="project" value="InterPro"/>
</dbReference>
<dbReference type="InterPro" id="IPR013757">
    <property type="entry name" value="Topo_IIA_A_a_sf"/>
</dbReference>
<evidence type="ECO:0000313" key="3">
    <source>
        <dbReference type="Proteomes" id="UP000323856"/>
    </source>
</evidence>
<dbReference type="SUPFAM" id="SSF56719">
    <property type="entry name" value="Type II DNA topoisomerase"/>
    <property type="match status" value="1"/>
</dbReference>
<comment type="catalytic activity">
    <reaction evidence="1">
        <text>ATP-dependent breakage, passage and rejoining of double-stranded DNA.</text>
        <dbReference type="EC" id="5.6.2.2"/>
    </reaction>
</comment>
<sequence length="90" mass="10558">MEPNRRENTLEVLKILEALVQAIDRREEVFTAIESAETVEEASRVLERLLNVEESPARAVLDMQARRWTQGERRKIVDHIKVLRTELESF</sequence>